<organism evidence="2 3">
    <name type="scientific">Brevundimonas intermedia</name>
    <dbReference type="NCBI Taxonomy" id="74315"/>
    <lineage>
        <taxon>Bacteria</taxon>
        <taxon>Pseudomonadati</taxon>
        <taxon>Pseudomonadota</taxon>
        <taxon>Alphaproteobacteria</taxon>
        <taxon>Caulobacterales</taxon>
        <taxon>Caulobacteraceae</taxon>
        <taxon>Brevundimonas</taxon>
    </lineage>
</organism>
<gene>
    <name evidence="2" type="ORF">EGY25_10070</name>
</gene>
<reference evidence="2 3" key="1">
    <citation type="submission" date="2019-03" db="EMBL/GenBank/DDBJ databases">
        <title>Draft genome of Brevundimonas sp. a heavy metal resistant soil bacteria.</title>
        <authorList>
            <person name="Soto J."/>
        </authorList>
    </citation>
    <scope>NUCLEOTIDE SEQUENCE [LARGE SCALE GENOMIC DNA]</scope>
    <source>
        <strain evidence="2 3">B-10</strain>
    </source>
</reference>
<name>A0A4Y9RVT9_9CAUL</name>
<keyword evidence="1" id="KW-0472">Membrane</keyword>
<evidence type="ECO:0000313" key="2">
    <source>
        <dbReference type="EMBL" id="TFW12361.1"/>
    </source>
</evidence>
<feature type="transmembrane region" description="Helical" evidence="1">
    <location>
        <begin position="6"/>
        <end position="26"/>
    </location>
</feature>
<dbReference type="RefSeq" id="WP_135194841.1">
    <property type="nucleotide sequence ID" value="NZ_SPVH01000006.1"/>
</dbReference>
<protein>
    <submittedName>
        <fullName evidence="2">Uncharacterized protein</fullName>
    </submittedName>
</protein>
<evidence type="ECO:0000256" key="1">
    <source>
        <dbReference type="SAM" id="Phobius"/>
    </source>
</evidence>
<keyword evidence="3" id="KW-1185">Reference proteome</keyword>
<feature type="transmembrane region" description="Helical" evidence="1">
    <location>
        <begin position="38"/>
        <end position="59"/>
    </location>
</feature>
<sequence>MTRTILVAALALPIGALIALGVRALAKGTNPDAANVMIFNGVRAAFAGLLAAALISLGATGQASWPMAIGLALLPGLLAFWFVRRAIVGAKHLQDR</sequence>
<feature type="transmembrane region" description="Helical" evidence="1">
    <location>
        <begin position="65"/>
        <end position="83"/>
    </location>
</feature>
<dbReference type="Proteomes" id="UP000298216">
    <property type="component" value="Unassembled WGS sequence"/>
</dbReference>
<comment type="caution">
    <text evidence="2">The sequence shown here is derived from an EMBL/GenBank/DDBJ whole genome shotgun (WGS) entry which is preliminary data.</text>
</comment>
<dbReference type="EMBL" id="SPVH01000006">
    <property type="protein sequence ID" value="TFW12361.1"/>
    <property type="molecule type" value="Genomic_DNA"/>
</dbReference>
<proteinExistence type="predicted"/>
<dbReference type="AlphaFoldDB" id="A0A4Y9RVT9"/>
<evidence type="ECO:0000313" key="3">
    <source>
        <dbReference type="Proteomes" id="UP000298216"/>
    </source>
</evidence>
<keyword evidence="1" id="KW-1133">Transmembrane helix</keyword>
<keyword evidence="1" id="KW-0812">Transmembrane</keyword>
<accession>A0A4Y9RVT9</accession>